<dbReference type="AlphaFoldDB" id="A0A0G4MHG1"/>
<feature type="compositionally biased region" description="Low complexity" evidence="1">
    <location>
        <begin position="107"/>
        <end position="117"/>
    </location>
</feature>
<feature type="compositionally biased region" description="Polar residues" evidence="1">
    <location>
        <begin position="88"/>
        <end position="101"/>
    </location>
</feature>
<feature type="compositionally biased region" description="Polar residues" evidence="1">
    <location>
        <begin position="13"/>
        <end position="23"/>
    </location>
</feature>
<evidence type="ECO:0000313" key="2">
    <source>
        <dbReference type="EMBL" id="CRK33622.1"/>
    </source>
</evidence>
<dbReference type="EMBL" id="CVQH01022529">
    <property type="protein sequence ID" value="CRK33622.1"/>
    <property type="molecule type" value="Genomic_DNA"/>
</dbReference>
<gene>
    <name evidence="2" type="ORF">BN1708_016254</name>
</gene>
<protein>
    <submittedName>
        <fullName evidence="2">Uncharacterized protein</fullName>
    </submittedName>
</protein>
<proteinExistence type="predicted"/>
<dbReference type="Proteomes" id="UP000044602">
    <property type="component" value="Unassembled WGS sequence"/>
</dbReference>
<sequence>MRRAREYPFPTKNPRSSPPFSSISTRVTTTHASGTTSTATLGSSRTPYGEHRRPRPTSTHIPPEAAAPPPVPLRRQAPPWGHNPMPPSTWQRTGSTSSVTRPFTVLRSGTGSRSSRGWPCASKVSSPALMSAQSCAPPSTPTPTRPTRTRDCALTTSP</sequence>
<organism evidence="2 3">
    <name type="scientific">Verticillium longisporum</name>
    <name type="common">Verticillium dahliae var. longisporum</name>
    <dbReference type="NCBI Taxonomy" id="100787"/>
    <lineage>
        <taxon>Eukaryota</taxon>
        <taxon>Fungi</taxon>
        <taxon>Dikarya</taxon>
        <taxon>Ascomycota</taxon>
        <taxon>Pezizomycotina</taxon>
        <taxon>Sordariomycetes</taxon>
        <taxon>Hypocreomycetidae</taxon>
        <taxon>Glomerellales</taxon>
        <taxon>Plectosphaerellaceae</taxon>
        <taxon>Verticillium</taxon>
    </lineage>
</organism>
<reference evidence="2 3" key="1">
    <citation type="submission" date="2015-05" db="EMBL/GenBank/DDBJ databases">
        <authorList>
            <person name="Wang D.B."/>
            <person name="Wang M."/>
        </authorList>
    </citation>
    <scope>NUCLEOTIDE SEQUENCE [LARGE SCALE GENOMIC DNA]</scope>
    <source>
        <strain evidence="2">VL1</strain>
    </source>
</reference>
<accession>A0A0G4MHG1</accession>
<evidence type="ECO:0000256" key="1">
    <source>
        <dbReference type="SAM" id="MobiDB-lite"/>
    </source>
</evidence>
<name>A0A0G4MHG1_VERLO</name>
<keyword evidence="3" id="KW-1185">Reference proteome</keyword>
<feature type="compositionally biased region" description="Low complexity" evidence="1">
    <location>
        <begin position="24"/>
        <end position="46"/>
    </location>
</feature>
<feature type="region of interest" description="Disordered" evidence="1">
    <location>
        <begin position="1"/>
        <end position="158"/>
    </location>
</feature>
<evidence type="ECO:0000313" key="3">
    <source>
        <dbReference type="Proteomes" id="UP000044602"/>
    </source>
</evidence>